<reference evidence="2" key="1">
    <citation type="journal article" date="2023" name="Mol. Phylogenet. Evol.">
        <title>Genome-scale phylogeny and comparative genomics of the fungal order Sordariales.</title>
        <authorList>
            <person name="Hensen N."/>
            <person name="Bonometti L."/>
            <person name="Westerberg I."/>
            <person name="Brannstrom I.O."/>
            <person name="Guillou S."/>
            <person name="Cros-Aarteil S."/>
            <person name="Calhoun S."/>
            <person name="Haridas S."/>
            <person name="Kuo A."/>
            <person name="Mondo S."/>
            <person name="Pangilinan J."/>
            <person name="Riley R."/>
            <person name="LaButti K."/>
            <person name="Andreopoulos B."/>
            <person name="Lipzen A."/>
            <person name="Chen C."/>
            <person name="Yan M."/>
            <person name="Daum C."/>
            <person name="Ng V."/>
            <person name="Clum A."/>
            <person name="Steindorff A."/>
            <person name="Ohm R.A."/>
            <person name="Martin F."/>
            <person name="Silar P."/>
            <person name="Natvig D.O."/>
            <person name="Lalanne C."/>
            <person name="Gautier V."/>
            <person name="Ament-Velasquez S.L."/>
            <person name="Kruys A."/>
            <person name="Hutchinson M.I."/>
            <person name="Powell A.J."/>
            <person name="Barry K."/>
            <person name="Miller A.N."/>
            <person name="Grigoriev I.V."/>
            <person name="Debuchy R."/>
            <person name="Gladieux P."/>
            <person name="Hiltunen Thoren M."/>
            <person name="Johannesson H."/>
        </authorList>
    </citation>
    <scope>NUCLEOTIDE SEQUENCE</scope>
    <source>
        <strain evidence="2">PSN243</strain>
    </source>
</reference>
<protein>
    <submittedName>
        <fullName evidence="2">Uncharacterized protein</fullName>
    </submittedName>
</protein>
<proteinExistence type="predicted"/>
<name>A0AAV9GSJ4_9PEZI</name>
<accession>A0AAV9GSJ4</accession>
<evidence type="ECO:0000256" key="1">
    <source>
        <dbReference type="SAM" id="SignalP"/>
    </source>
</evidence>
<reference evidence="2" key="2">
    <citation type="submission" date="2023-05" db="EMBL/GenBank/DDBJ databases">
        <authorList>
            <consortium name="Lawrence Berkeley National Laboratory"/>
            <person name="Steindorff A."/>
            <person name="Hensen N."/>
            <person name="Bonometti L."/>
            <person name="Westerberg I."/>
            <person name="Brannstrom I.O."/>
            <person name="Guillou S."/>
            <person name="Cros-Aarteil S."/>
            <person name="Calhoun S."/>
            <person name="Haridas S."/>
            <person name="Kuo A."/>
            <person name="Mondo S."/>
            <person name="Pangilinan J."/>
            <person name="Riley R."/>
            <person name="Labutti K."/>
            <person name="Andreopoulos B."/>
            <person name="Lipzen A."/>
            <person name="Chen C."/>
            <person name="Yanf M."/>
            <person name="Daum C."/>
            <person name="Ng V."/>
            <person name="Clum A."/>
            <person name="Ohm R."/>
            <person name="Martin F."/>
            <person name="Silar P."/>
            <person name="Natvig D."/>
            <person name="Lalanne C."/>
            <person name="Gautier V."/>
            <person name="Ament-Velasquez S.L."/>
            <person name="Kruys A."/>
            <person name="Hutchinson M.I."/>
            <person name="Powell A.J."/>
            <person name="Barry K."/>
            <person name="Miller A.N."/>
            <person name="Grigoriev I.V."/>
            <person name="Debuchy R."/>
            <person name="Gladieux P."/>
            <person name="Thoren M.H."/>
            <person name="Johannesson H."/>
        </authorList>
    </citation>
    <scope>NUCLEOTIDE SEQUENCE</scope>
    <source>
        <strain evidence="2">PSN243</strain>
    </source>
</reference>
<keyword evidence="3" id="KW-1185">Reference proteome</keyword>
<gene>
    <name evidence="2" type="ORF">QBC34DRAFT_402696</name>
</gene>
<feature type="chain" id="PRO_5043698523" evidence="1">
    <location>
        <begin position="22"/>
        <end position="294"/>
    </location>
</feature>
<feature type="signal peptide" evidence="1">
    <location>
        <begin position="1"/>
        <end position="21"/>
    </location>
</feature>
<dbReference type="EMBL" id="MU865932">
    <property type="protein sequence ID" value="KAK4450427.1"/>
    <property type="molecule type" value="Genomic_DNA"/>
</dbReference>
<keyword evidence="1" id="KW-0732">Signal</keyword>
<evidence type="ECO:0000313" key="3">
    <source>
        <dbReference type="Proteomes" id="UP001321760"/>
    </source>
</evidence>
<dbReference type="AlphaFoldDB" id="A0AAV9GSJ4"/>
<organism evidence="2 3">
    <name type="scientific">Podospora aff. communis PSN243</name>
    <dbReference type="NCBI Taxonomy" id="3040156"/>
    <lineage>
        <taxon>Eukaryota</taxon>
        <taxon>Fungi</taxon>
        <taxon>Dikarya</taxon>
        <taxon>Ascomycota</taxon>
        <taxon>Pezizomycotina</taxon>
        <taxon>Sordariomycetes</taxon>
        <taxon>Sordariomycetidae</taxon>
        <taxon>Sordariales</taxon>
        <taxon>Podosporaceae</taxon>
        <taxon>Podospora</taxon>
    </lineage>
</organism>
<dbReference type="Proteomes" id="UP001321760">
    <property type="component" value="Unassembled WGS sequence"/>
</dbReference>
<sequence>MFTNMKPLIFFLATALSFASASSLCLQGCCDQALKLASTEISLSSGTTISLPDAQIPCCECPNINSPNADNTIVHDNTQVPLTAPSDDDPDPLTAKLPPFSILPCPESCPSCAWCEPLNAPHFTRPTYNTIRNLIGCESLPEETPVCPVGKCAKNCLCRETLMKSLSSALGGDFHPDTNPNSDESTDIPEFTTDLPVLPVHNQRLIPKLPPWYGVKPVCTEDCPCCDYCQPIHDWCLGYRAAWFKQPYPAARKAVGCEVLPATTPLCPVGECGEKCVCRESLLKRLDGIFFGEE</sequence>
<comment type="caution">
    <text evidence="2">The sequence shown here is derived from an EMBL/GenBank/DDBJ whole genome shotgun (WGS) entry which is preliminary data.</text>
</comment>
<evidence type="ECO:0000313" key="2">
    <source>
        <dbReference type="EMBL" id="KAK4450427.1"/>
    </source>
</evidence>